<dbReference type="VEuPathDB" id="AmoebaDB:NF0053400"/>
<proteinExistence type="inferred from homology"/>
<sequence length="246" mass="27779">MPPATIKTDICLNVYDLQDNNTLYVYGLGIYHSGLQIGATEFTFGREGCFSHEPKKAPMVPLRESIYLTSVELPRDRIMAIVDEVSKEFNKLRYHLLDRNCNHYAKALYERILDRCGRQVKESAVPIPAYVNRSAWWGSKLKCLMPPQLLNTPVPSSAEGTEAGDEAPSFTAFQGSGRTLSGKTVTTNDKKNKGFFSSLFSKDDTKESEMKYYEKNEEKGNTLNRREKLLMAAEKRLSNKAQISSD</sequence>
<feature type="region of interest" description="Disordered" evidence="4">
    <location>
        <begin position="154"/>
        <end position="173"/>
    </location>
</feature>
<dbReference type="PANTHER" id="PTHR12378">
    <property type="entry name" value="DESUMOYLATING ISOPEPTIDASE"/>
    <property type="match status" value="1"/>
</dbReference>
<keyword evidence="3" id="KW-0378">Hydrolase</keyword>
<comment type="similarity">
    <text evidence="1">Belongs to the DeSI family.</text>
</comment>
<comment type="caution">
    <text evidence="6">The sequence shown here is derived from an EMBL/GenBank/DDBJ whole genome shotgun (WGS) entry which is preliminary data.</text>
</comment>
<dbReference type="Gene3D" id="3.90.1720.30">
    <property type="entry name" value="PPPDE domains"/>
    <property type="match status" value="1"/>
</dbReference>
<dbReference type="InterPro" id="IPR042266">
    <property type="entry name" value="PPPDE_sf"/>
</dbReference>
<dbReference type="PANTHER" id="PTHR12378:SF80">
    <property type="entry name" value="IP06716P-RELATED"/>
    <property type="match status" value="1"/>
</dbReference>
<dbReference type="OrthoDB" id="412286at2759"/>
<evidence type="ECO:0000256" key="1">
    <source>
        <dbReference type="ARBA" id="ARBA00008140"/>
    </source>
</evidence>
<dbReference type="GO" id="GO:0006508">
    <property type="term" value="P:proteolysis"/>
    <property type="evidence" value="ECO:0007669"/>
    <property type="project" value="UniProtKB-KW"/>
</dbReference>
<dbReference type="Proteomes" id="UP000444721">
    <property type="component" value="Unassembled WGS sequence"/>
</dbReference>
<evidence type="ECO:0000256" key="2">
    <source>
        <dbReference type="ARBA" id="ARBA00022670"/>
    </source>
</evidence>
<evidence type="ECO:0000256" key="3">
    <source>
        <dbReference type="ARBA" id="ARBA00022801"/>
    </source>
</evidence>
<dbReference type="GO" id="GO:0101005">
    <property type="term" value="F:deubiquitinase activity"/>
    <property type="evidence" value="ECO:0007669"/>
    <property type="project" value="TreeGrafter"/>
</dbReference>
<name>A0A6A5C8T6_NAEFO</name>
<reference evidence="6 7" key="1">
    <citation type="journal article" date="2019" name="Sci. Rep.">
        <title>Nanopore sequencing improves the draft genome of the human pathogenic amoeba Naegleria fowleri.</title>
        <authorList>
            <person name="Liechti N."/>
            <person name="Schurch N."/>
            <person name="Bruggmann R."/>
            <person name="Wittwer M."/>
        </authorList>
    </citation>
    <scope>NUCLEOTIDE SEQUENCE [LARGE SCALE GENOMIC DNA]</scope>
    <source>
        <strain evidence="6 7">ATCC 30894</strain>
    </source>
</reference>
<keyword evidence="2" id="KW-0645">Protease</keyword>
<dbReference type="Pfam" id="PF05903">
    <property type="entry name" value="Peptidase_C97"/>
    <property type="match status" value="1"/>
</dbReference>
<dbReference type="AlphaFoldDB" id="A0A6A5C8T6"/>
<evidence type="ECO:0000256" key="4">
    <source>
        <dbReference type="SAM" id="MobiDB-lite"/>
    </source>
</evidence>
<evidence type="ECO:0000259" key="5">
    <source>
        <dbReference type="PROSITE" id="PS51858"/>
    </source>
</evidence>
<dbReference type="RefSeq" id="XP_044567647.1">
    <property type="nucleotide sequence ID" value="XM_044701263.1"/>
</dbReference>
<dbReference type="OMA" id="NCNHYAK"/>
<feature type="domain" description="PPPDE" evidence="5">
    <location>
        <begin position="8"/>
        <end position="149"/>
    </location>
</feature>
<dbReference type="SMART" id="SM01179">
    <property type="entry name" value="DUF862"/>
    <property type="match status" value="1"/>
</dbReference>
<protein>
    <recommendedName>
        <fullName evidence="5">PPPDE domain-containing protein</fullName>
    </recommendedName>
</protein>
<dbReference type="PROSITE" id="PS51858">
    <property type="entry name" value="PPPDE"/>
    <property type="match status" value="1"/>
</dbReference>
<accession>A0A6A5C8T6</accession>
<dbReference type="GeneID" id="68118128"/>
<dbReference type="VEuPathDB" id="AmoebaDB:FDP41_010913"/>
<keyword evidence="7" id="KW-1185">Reference proteome</keyword>
<dbReference type="GO" id="GO:0016579">
    <property type="term" value="P:protein deubiquitination"/>
    <property type="evidence" value="ECO:0007669"/>
    <property type="project" value="TreeGrafter"/>
</dbReference>
<gene>
    <name evidence="6" type="ORF">FDP41_010913</name>
</gene>
<evidence type="ECO:0000313" key="6">
    <source>
        <dbReference type="EMBL" id="KAF0982934.1"/>
    </source>
</evidence>
<dbReference type="EMBL" id="VFQX01000007">
    <property type="protein sequence ID" value="KAF0982934.1"/>
    <property type="molecule type" value="Genomic_DNA"/>
</dbReference>
<dbReference type="InterPro" id="IPR008580">
    <property type="entry name" value="PPPDE_dom"/>
</dbReference>
<dbReference type="VEuPathDB" id="AmoebaDB:NfTy_015700"/>
<evidence type="ECO:0000313" key="7">
    <source>
        <dbReference type="Proteomes" id="UP000444721"/>
    </source>
</evidence>
<organism evidence="6 7">
    <name type="scientific">Naegleria fowleri</name>
    <name type="common">Brain eating amoeba</name>
    <dbReference type="NCBI Taxonomy" id="5763"/>
    <lineage>
        <taxon>Eukaryota</taxon>
        <taxon>Discoba</taxon>
        <taxon>Heterolobosea</taxon>
        <taxon>Tetramitia</taxon>
        <taxon>Eutetramitia</taxon>
        <taxon>Vahlkampfiidae</taxon>
        <taxon>Naegleria</taxon>
    </lineage>
</organism>